<dbReference type="GO" id="GO:0003697">
    <property type="term" value="F:single-stranded DNA binding"/>
    <property type="evidence" value="ECO:0007669"/>
    <property type="project" value="TreeGrafter"/>
</dbReference>
<dbReference type="InterPro" id="IPR008268">
    <property type="entry name" value="Peptidase_S16_AS"/>
</dbReference>
<dbReference type="PANTHER" id="PTHR43718">
    <property type="entry name" value="LON PROTEASE"/>
    <property type="match status" value="1"/>
</dbReference>
<dbReference type="GO" id="GO:0070407">
    <property type="term" value="P:oxidation-dependent protein catabolic process"/>
    <property type="evidence" value="ECO:0007669"/>
    <property type="project" value="UniProtKB-UniRule"/>
</dbReference>
<evidence type="ECO:0000256" key="8">
    <source>
        <dbReference type="ARBA" id="ARBA00023128"/>
    </source>
</evidence>
<dbReference type="Gene3D" id="3.40.50.300">
    <property type="entry name" value="P-loop containing nucleotide triphosphate hydrolases"/>
    <property type="match status" value="1"/>
</dbReference>
<evidence type="ECO:0000256" key="6">
    <source>
        <dbReference type="ARBA" id="ARBA00022840"/>
    </source>
</evidence>
<dbReference type="PRINTS" id="PR00830">
    <property type="entry name" value="ENDOLAPTASE"/>
</dbReference>
<dbReference type="GO" id="GO:0007005">
    <property type="term" value="P:mitochondrion organization"/>
    <property type="evidence" value="ECO:0007669"/>
    <property type="project" value="TreeGrafter"/>
</dbReference>
<dbReference type="PANTHER" id="PTHR43718:SF2">
    <property type="entry name" value="LON PROTEASE HOMOLOG, MITOCHONDRIAL"/>
    <property type="match status" value="1"/>
</dbReference>
<dbReference type="Gene3D" id="1.20.58.1480">
    <property type="match status" value="1"/>
</dbReference>
<dbReference type="Pfam" id="PF02190">
    <property type="entry name" value="LON_substr_bdg"/>
    <property type="match status" value="1"/>
</dbReference>
<keyword evidence="4 11" id="KW-0378">Hydrolase</keyword>
<evidence type="ECO:0000256" key="5">
    <source>
        <dbReference type="ARBA" id="ARBA00022825"/>
    </source>
</evidence>
<dbReference type="PROSITE" id="PS51786">
    <property type="entry name" value="LON_PROTEOLYTIC"/>
    <property type="match status" value="1"/>
</dbReference>
<evidence type="ECO:0000259" key="16">
    <source>
        <dbReference type="PROSITE" id="PS51787"/>
    </source>
</evidence>
<evidence type="ECO:0000256" key="7">
    <source>
        <dbReference type="ARBA" id="ARBA00023125"/>
    </source>
</evidence>
<evidence type="ECO:0000313" key="17">
    <source>
        <dbReference type="EMBL" id="AIA26576.1"/>
    </source>
</evidence>
<name>A0A059XV79_CICAR</name>
<dbReference type="GO" id="GO:0016887">
    <property type="term" value="F:ATP hydrolysis activity"/>
    <property type="evidence" value="ECO:0007669"/>
    <property type="project" value="UniProtKB-UniRule"/>
</dbReference>
<dbReference type="InterPro" id="IPR003959">
    <property type="entry name" value="ATPase_AAA_core"/>
</dbReference>
<dbReference type="HAMAP" id="MF_03120">
    <property type="entry name" value="lonm_euk"/>
    <property type="match status" value="1"/>
</dbReference>
<dbReference type="InterPro" id="IPR046336">
    <property type="entry name" value="Lon_prtase_N_sf"/>
</dbReference>
<dbReference type="InterPro" id="IPR004815">
    <property type="entry name" value="Lon_bac/euk-typ"/>
</dbReference>
<organism evidence="17">
    <name type="scientific">Cicer arietinum</name>
    <name type="common">Chickpea</name>
    <name type="synonym">Garbanzo</name>
    <dbReference type="NCBI Taxonomy" id="3827"/>
    <lineage>
        <taxon>Eukaryota</taxon>
        <taxon>Viridiplantae</taxon>
        <taxon>Streptophyta</taxon>
        <taxon>Embryophyta</taxon>
        <taxon>Tracheophyta</taxon>
        <taxon>Spermatophyta</taxon>
        <taxon>Magnoliopsida</taxon>
        <taxon>eudicotyledons</taxon>
        <taxon>Gunneridae</taxon>
        <taxon>Pentapetalae</taxon>
        <taxon>rosids</taxon>
        <taxon>fabids</taxon>
        <taxon>Fabales</taxon>
        <taxon>Fabaceae</taxon>
        <taxon>Papilionoideae</taxon>
        <taxon>50 kb inversion clade</taxon>
        <taxon>NPAAA clade</taxon>
        <taxon>Hologalegina</taxon>
        <taxon>IRL clade</taxon>
        <taxon>Cicereae</taxon>
        <taxon>Cicer</taxon>
    </lineage>
</organism>
<dbReference type="GO" id="GO:0034599">
    <property type="term" value="P:cellular response to oxidative stress"/>
    <property type="evidence" value="ECO:0007669"/>
    <property type="project" value="UniProtKB-UniRule"/>
</dbReference>
<comment type="subunit">
    <text evidence="11">Homohexamer or homoheptamer. Organized in a ring with a central cavity.</text>
</comment>
<dbReference type="InterPro" id="IPR027065">
    <property type="entry name" value="Lon_Prtase"/>
</dbReference>
<dbReference type="SMART" id="SM00382">
    <property type="entry name" value="AAA"/>
    <property type="match status" value="1"/>
</dbReference>
<dbReference type="InterPro" id="IPR054594">
    <property type="entry name" value="Lon_lid"/>
</dbReference>
<dbReference type="CDD" id="cd19500">
    <property type="entry name" value="RecA-like_Lon"/>
    <property type="match status" value="1"/>
</dbReference>
<dbReference type="GO" id="GO:0005524">
    <property type="term" value="F:ATP binding"/>
    <property type="evidence" value="ECO:0007669"/>
    <property type="project" value="UniProtKB-UniRule"/>
</dbReference>
<accession>A0A059XV79</accession>
<dbReference type="EC" id="3.4.21.53" evidence="11"/>
<dbReference type="InterPro" id="IPR003593">
    <property type="entry name" value="AAA+_ATPase"/>
</dbReference>
<keyword evidence="6 11" id="KW-0067">ATP-binding</keyword>
<dbReference type="SUPFAM" id="SSF88697">
    <property type="entry name" value="PUA domain-like"/>
    <property type="match status" value="1"/>
</dbReference>
<dbReference type="PROSITE" id="PS51787">
    <property type="entry name" value="LON_N"/>
    <property type="match status" value="1"/>
</dbReference>
<evidence type="ECO:0000256" key="3">
    <source>
        <dbReference type="ARBA" id="ARBA00022741"/>
    </source>
</evidence>
<feature type="region of interest" description="Disordered" evidence="14">
    <location>
        <begin position="680"/>
        <end position="713"/>
    </location>
</feature>
<dbReference type="InterPro" id="IPR015947">
    <property type="entry name" value="PUA-like_sf"/>
</dbReference>
<dbReference type="SUPFAM" id="SSF52540">
    <property type="entry name" value="P-loop containing nucleoside triphosphate hydrolases"/>
    <property type="match status" value="1"/>
</dbReference>
<protein>
    <recommendedName>
        <fullName evidence="11">Lon protease homolog, mitochondrial</fullName>
        <ecNumber evidence="11">3.4.21.53</ecNumber>
    </recommendedName>
</protein>
<proteinExistence type="inferred from homology"/>
<keyword evidence="2 11" id="KW-0645">Protease</keyword>
<feature type="domain" description="Lon proteolytic" evidence="15">
    <location>
        <begin position="764"/>
        <end position="948"/>
    </location>
</feature>
<dbReference type="GO" id="GO:0051131">
    <property type="term" value="P:chaperone-mediated protein complex assembly"/>
    <property type="evidence" value="ECO:0007669"/>
    <property type="project" value="UniProtKB-UniRule"/>
</dbReference>
<evidence type="ECO:0000256" key="11">
    <source>
        <dbReference type="HAMAP-Rule" id="MF_03120"/>
    </source>
</evidence>
<sequence length="956" mass="106256">MLKLISSSCIHRLNPASVPVLRPVADSASPLLRVLSSLSLSRSNRYLGGRIFFCSDSSEGSDHVVEAEVKAAEESPSKASAIVSTYPRPEDYLTVLALPLQHRPLFPGFYMPIFVKDPKVLAALQESRDRQAPYAGAFLLKDEPDSDPSVVSSSDTEKSVYDLKGKELFNRLHDVGTLAQISSIHGDQVILIGHRRLRITEMVSEDPLTVKVDHLKALLQDKAYNKDDDIIKATSFEVISTLRDVLKTSSLWRDHVQTYTKHIGDFTYPRLADFGAAISGANKLQCQQVLEELDVYKRLKLTLELVKKEMEISKIQESIAKAIEEKISGEQRRYLLNEQLKAIKKELGLETDDKTALTGKFRERIEPKREKCPPHVLQVIDEELTKLQLLEASSSEFSVTRNYLDWLTALPWGEYSDENFDVTRAQKILDEDHYGLTDVKERILEFIAVGKLRGTSQGKIICLSGPPGVGKTSIGRSIARALNRKFFRFSVGGLADVAEIKGHRRTYIGAMPGKMVQCLKNVETANPLVLIDEIDKLGRGHAGDPASALLELLDPEQNANFLDHYLDVPIDLSKVLFVCTANVVEMIPSPLLDRMEVVAIAGYITDEKMHIARDYLEKNTREACGIKPEQVEVTDAALLALIESYCREAGVRNLQKHIEKIYRKIALKLVRQGETIVENSALVESSNPEHMDENSEEVDNLQSNQPADQSLCLDNKSTDMEVSKEREEDKEIETKTIDKVLVDNTNLDDFVGKPVFHAERIYDRTPTGVVMGLAWTAMGGSTLYIETTLVEEGEGKASLHVTGQLGDVMKESAQIAHTVARAILLEKKPGNPFFANSKLHLHVPAGATPKDGPSAGCTMTTSLLSLALKKPVKKDLAMTGEVTLTGKILPIGGVKEKTIAARRSEVKTIIFPSANRRDFDELAPNVKEGLDVHFVDDYLQIFDLAFDDEKSHNTEK</sequence>
<keyword evidence="5 11" id="KW-0720">Serine protease</keyword>
<feature type="binding site" evidence="11">
    <location>
        <begin position="465"/>
        <end position="472"/>
    </location>
    <ligand>
        <name>ATP</name>
        <dbReference type="ChEBI" id="CHEBI:30616"/>
    </ligand>
</feature>
<evidence type="ECO:0000256" key="12">
    <source>
        <dbReference type="PROSITE-ProRule" id="PRU01122"/>
    </source>
</evidence>
<dbReference type="SUPFAM" id="SSF54211">
    <property type="entry name" value="Ribosomal protein S5 domain 2-like"/>
    <property type="match status" value="1"/>
</dbReference>
<dbReference type="FunFam" id="2.30.130.40:FF:000007">
    <property type="entry name" value="Lon protease homolog, mitochondrial"/>
    <property type="match status" value="1"/>
</dbReference>
<dbReference type="GO" id="GO:0043565">
    <property type="term" value="F:sequence-specific DNA binding"/>
    <property type="evidence" value="ECO:0007669"/>
    <property type="project" value="UniProtKB-UniRule"/>
</dbReference>
<dbReference type="Pfam" id="PF05362">
    <property type="entry name" value="Lon_C"/>
    <property type="match status" value="1"/>
</dbReference>
<dbReference type="Gene3D" id="2.30.130.40">
    <property type="entry name" value="LON domain-like"/>
    <property type="match status" value="1"/>
</dbReference>
<dbReference type="PROSITE" id="PS01046">
    <property type="entry name" value="LON_SER"/>
    <property type="match status" value="1"/>
</dbReference>
<dbReference type="Pfam" id="PF22667">
    <property type="entry name" value="Lon_lid"/>
    <property type="match status" value="1"/>
</dbReference>
<feature type="active site" evidence="11 12">
    <location>
        <position position="854"/>
    </location>
</feature>
<dbReference type="FunFam" id="3.40.50.300:FF:000021">
    <property type="entry name" value="Lon protease homolog"/>
    <property type="match status" value="1"/>
</dbReference>
<evidence type="ECO:0000256" key="10">
    <source>
        <dbReference type="ARBA" id="ARBA00058071"/>
    </source>
</evidence>
<dbReference type="GO" id="GO:0006515">
    <property type="term" value="P:protein quality control for misfolded or incompletely synthesized proteins"/>
    <property type="evidence" value="ECO:0007669"/>
    <property type="project" value="UniProtKB-UniRule"/>
</dbReference>
<dbReference type="AlphaFoldDB" id="A0A059XV79"/>
<dbReference type="Pfam" id="PF00004">
    <property type="entry name" value="AAA"/>
    <property type="match status" value="1"/>
</dbReference>
<evidence type="ECO:0000256" key="2">
    <source>
        <dbReference type="ARBA" id="ARBA00022670"/>
    </source>
</evidence>
<keyword evidence="7 11" id="KW-0238">DNA-binding</keyword>
<comment type="catalytic activity">
    <reaction evidence="9 11">
        <text>Hydrolysis of proteins in presence of ATP.</text>
        <dbReference type="EC" id="3.4.21.53"/>
    </reaction>
</comment>
<dbReference type="InterPro" id="IPR020568">
    <property type="entry name" value="Ribosomal_Su5_D2-typ_SF"/>
</dbReference>
<dbReference type="FunFam" id="3.30.230.10:FF:000015">
    <property type="entry name" value="Lon protease homolog, mitochondrial"/>
    <property type="match status" value="1"/>
</dbReference>
<comment type="function">
    <text evidence="10 11">ATP-dependent serine protease that mediates the selective degradation of misfolded, unassembled or oxidatively damaged polypeptides as well as certain short-lived regulatory proteins in the mitochondrial matrix. May also have a chaperone function in the assembly of inner membrane protein complexes. Participates in the regulation of mitochondrial gene expression and in the maintenance of the integrity of the mitochondrial genome. Binds to mitochondrial DNA in a site-specific manner.</text>
</comment>
<evidence type="ECO:0000256" key="4">
    <source>
        <dbReference type="ARBA" id="ARBA00022801"/>
    </source>
</evidence>
<comment type="subcellular location">
    <subcellularLocation>
        <location evidence="1 11">Mitochondrion matrix</location>
    </subcellularLocation>
</comment>
<evidence type="ECO:0000259" key="15">
    <source>
        <dbReference type="PROSITE" id="PS51786"/>
    </source>
</evidence>
<dbReference type="Gene3D" id="1.20.5.5270">
    <property type="match status" value="1"/>
</dbReference>
<keyword evidence="8 11" id="KW-0496">Mitochondrion</keyword>
<evidence type="ECO:0000256" key="9">
    <source>
        <dbReference type="ARBA" id="ARBA00050665"/>
    </source>
</evidence>
<dbReference type="GO" id="GO:0004176">
    <property type="term" value="F:ATP-dependent peptidase activity"/>
    <property type="evidence" value="ECO:0007669"/>
    <property type="project" value="UniProtKB-UniRule"/>
</dbReference>
<keyword evidence="3 11" id="KW-0547">Nucleotide-binding</keyword>
<feature type="domain" description="Lon N-terminal" evidence="16">
    <location>
        <begin position="95"/>
        <end position="310"/>
    </location>
</feature>
<dbReference type="SMART" id="SM00464">
    <property type="entry name" value="LON"/>
    <property type="match status" value="1"/>
</dbReference>
<dbReference type="InterPro" id="IPR014721">
    <property type="entry name" value="Ribsml_uS5_D2-typ_fold_subgr"/>
</dbReference>
<reference evidence="17" key="1">
    <citation type="journal article" date="2015" name="Comput. Biol. Med.">
        <title>Genome-wide identification and structure-function studies of proteases and protease inhibitors in Cicer arietinum (chickpea).</title>
        <authorList>
            <person name="Sharma R."/>
            <person name="Suresh C.G."/>
        </authorList>
    </citation>
    <scope>NUCLEOTIDE SEQUENCE</scope>
    <source>
        <strain evidence="17">Ca_03628</strain>
    </source>
</reference>
<evidence type="ECO:0000256" key="14">
    <source>
        <dbReference type="SAM" id="MobiDB-lite"/>
    </source>
</evidence>
<dbReference type="FunFam" id="1.20.58.1480:FF:000006">
    <property type="entry name" value="Lon protease homolog, mitochondrial"/>
    <property type="match status" value="1"/>
</dbReference>
<dbReference type="FunFam" id="1.10.8.60:FF:000080">
    <property type="entry name" value="Lon protease homolog, mitochondrial"/>
    <property type="match status" value="1"/>
</dbReference>
<feature type="active site" evidence="11 12">
    <location>
        <position position="897"/>
    </location>
</feature>
<dbReference type="EMBL" id="KJ579712">
    <property type="protein sequence ID" value="AIA26576.1"/>
    <property type="molecule type" value="Genomic_DNA"/>
</dbReference>
<dbReference type="Gene3D" id="1.10.8.60">
    <property type="match status" value="1"/>
</dbReference>
<dbReference type="Gene3D" id="3.30.230.10">
    <property type="match status" value="1"/>
</dbReference>
<dbReference type="NCBIfam" id="TIGR00763">
    <property type="entry name" value="lon"/>
    <property type="match status" value="1"/>
</dbReference>
<dbReference type="InterPro" id="IPR027503">
    <property type="entry name" value="Lonm_euk"/>
</dbReference>
<dbReference type="FunFam" id="1.20.5.5270:FF:000001">
    <property type="entry name" value="Lon protease homolog, mitochondrial"/>
    <property type="match status" value="1"/>
</dbReference>
<dbReference type="GO" id="GO:0004252">
    <property type="term" value="F:serine-type endopeptidase activity"/>
    <property type="evidence" value="ECO:0007669"/>
    <property type="project" value="UniProtKB-UniRule"/>
</dbReference>
<dbReference type="InterPro" id="IPR008269">
    <property type="entry name" value="Lon_proteolytic"/>
</dbReference>
<evidence type="ECO:0000256" key="13">
    <source>
        <dbReference type="RuleBase" id="RU000591"/>
    </source>
</evidence>
<evidence type="ECO:0000256" key="1">
    <source>
        <dbReference type="ARBA" id="ARBA00004305"/>
    </source>
</evidence>
<dbReference type="GO" id="GO:0005759">
    <property type="term" value="C:mitochondrial matrix"/>
    <property type="evidence" value="ECO:0007669"/>
    <property type="project" value="UniProtKB-SubCell"/>
</dbReference>
<dbReference type="InterPro" id="IPR027417">
    <property type="entry name" value="P-loop_NTPase"/>
</dbReference>
<dbReference type="InterPro" id="IPR003111">
    <property type="entry name" value="Lon_prtase_N"/>
</dbReference>
<comment type="similarity">
    <text evidence="11 12 13">Belongs to the peptidase S16 family.</text>
</comment>